<dbReference type="InterPro" id="IPR001387">
    <property type="entry name" value="Cro/C1-type_HTH"/>
</dbReference>
<dbReference type="SMART" id="SM00530">
    <property type="entry name" value="HTH_XRE"/>
    <property type="match status" value="1"/>
</dbReference>
<protein>
    <submittedName>
        <fullName evidence="4">Helix-turn-helix transcriptional regulator</fullName>
    </submittedName>
</protein>
<accession>A0AAU9VIK8</accession>
<dbReference type="RefSeq" id="WP_254006390.1">
    <property type="nucleotide sequence ID" value="NZ_OW659477.1"/>
</dbReference>
<dbReference type="AlphaFoldDB" id="A0AAU9VIK8"/>
<sequence>MNQDEKDRLGLILKKYRIKNNMTLEYVADKLNITHKSVQFWEQGKNEIKLSKLIAISKLYNISIDSILAEANIK</sequence>
<dbReference type="EMBL" id="OW659496">
    <property type="protein sequence ID" value="CAH2762123.1"/>
    <property type="molecule type" value="Genomic_DNA"/>
</dbReference>
<dbReference type="CDD" id="cd00093">
    <property type="entry name" value="HTH_XRE"/>
    <property type="match status" value="1"/>
</dbReference>
<keyword evidence="5" id="KW-1185">Reference proteome</keyword>
<evidence type="ECO:0000313" key="6">
    <source>
        <dbReference type="Proteomes" id="UP001154111"/>
    </source>
</evidence>
<evidence type="ECO:0000259" key="2">
    <source>
        <dbReference type="PROSITE" id="PS50943"/>
    </source>
</evidence>
<feature type="domain" description="HTH cro/C1-type" evidence="2">
    <location>
        <begin position="13"/>
        <end position="67"/>
    </location>
</feature>
<dbReference type="Pfam" id="PF01381">
    <property type="entry name" value="HTH_3"/>
    <property type="match status" value="1"/>
</dbReference>
<dbReference type="Gene3D" id="1.10.260.40">
    <property type="entry name" value="lambda repressor-like DNA-binding domains"/>
    <property type="match status" value="1"/>
</dbReference>
<dbReference type="GO" id="GO:0003677">
    <property type="term" value="F:DNA binding"/>
    <property type="evidence" value="ECO:0007669"/>
    <property type="project" value="UniProtKB-KW"/>
</dbReference>
<dbReference type="Proteomes" id="UP001154111">
    <property type="component" value="Chromosome"/>
</dbReference>
<gene>
    <name evidence="4" type="ORF">ERYAMS2_01059</name>
    <name evidence="3" type="ORF">ERYAMS_00766</name>
</gene>
<name>A0AAU9VIK8_9FIRM</name>
<reference evidence="4" key="1">
    <citation type="submission" date="2022-04" db="EMBL/GenBank/DDBJ databases">
        <authorList>
            <person name="Forde T."/>
        </authorList>
    </citation>
    <scope>NUCLEOTIDE SEQUENCE</scope>
    <source>
        <strain evidence="4">A18Y016a</strain>
        <strain evidence="3">A18Y020d</strain>
    </source>
</reference>
<dbReference type="InterPro" id="IPR010982">
    <property type="entry name" value="Lambda_DNA-bd_dom_sf"/>
</dbReference>
<dbReference type="PANTHER" id="PTHR46558:SF13">
    <property type="entry name" value="HTH-TYPE TRANSCRIPTIONAL REGULATOR IMMR"/>
    <property type="match status" value="1"/>
</dbReference>
<organism evidence="4 6">
    <name type="scientific">Erysipelothrix amsterdamensis</name>
    <dbReference type="NCBI Taxonomy" id="2929157"/>
    <lineage>
        <taxon>Bacteria</taxon>
        <taxon>Bacillati</taxon>
        <taxon>Bacillota</taxon>
        <taxon>Erysipelotrichia</taxon>
        <taxon>Erysipelotrichales</taxon>
        <taxon>Erysipelotrichaceae</taxon>
        <taxon>Erysipelothrix</taxon>
    </lineage>
</organism>
<evidence type="ECO:0000313" key="4">
    <source>
        <dbReference type="EMBL" id="CAH2762150.1"/>
    </source>
</evidence>
<dbReference type="PROSITE" id="PS50943">
    <property type="entry name" value="HTH_CROC1"/>
    <property type="match status" value="1"/>
</dbReference>
<keyword evidence="1" id="KW-0238">DNA-binding</keyword>
<evidence type="ECO:0000313" key="3">
    <source>
        <dbReference type="EMBL" id="CAH2762123.1"/>
    </source>
</evidence>
<evidence type="ECO:0000313" key="5">
    <source>
        <dbReference type="Proteomes" id="UP001154095"/>
    </source>
</evidence>
<evidence type="ECO:0000256" key="1">
    <source>
        <dbReference type="ARBA" id="ARBA00023125"/>
    </source>
</evidence>
<dbReference type="SUPFAM" id="SSF47413">
    <property type="entry name" value="lambda repressor-like DNA-binding domains"/>
    <property type="match status" value="1"/>
</dbReference>
<dbReference type="EMBL" id="OW659477">
    <property type="protein sequence ID" value="CAH2762150.1"/>
    <property type="molecule type" value="Genomic_DNA"/>
</dbReference>
<dbReference type="PANTHER" id="PTHR46558">
    <property type="entry name" value="TRACRIPTIONAL REGULATORY PROTEIN-RELATED-RELATED"/>
    <property type="match status" value="1"/>
</dbReference>
<proteinExistence type="predicted"/>
<dbReference type="Proteomes" id="UP001154095">
    <property type="component" value="Chromosome"/>
</dbReference>